<name>A0ACC0YTW4_9ROSI</name>
<protein>
    <submittedName>
        <fullName evidence="1">Uncharacterized protein</fullName>
    </submittedName>
</protein>
<dbReference type="Proteomes" id="UP001163603">
    <property type="component" value="Chromosome 5"/>
</dbReference>
<accession>A0ACC0YTW4</accession>
<sequence length="141" mass="15900">MHRRLEHDFGLSCLNNEHLLMFLPETMSHTGKTLYPWLEEVEVVVEVEVVTGKGGCGGGGGVYQNREAVAVMKKRHAAAIAQSIQVIKKRFQWKKLIVRLILLSAKLNKPNFWDGPVHAGKISREHGSHMGKMKEVKAFEQ</sequence>
<organism evidence="1 2">
    <name type="scientific">Pistacia integerrima</name>
    <dbReference type="NCBI Taxonomy" id="434235"/>
    <lineage>
        <taxon>Eukaryota</taxon>
        <taxon>Viridiplantae</taxon>
        <taxon>Streptophyta</taxon>
        <taxon>Embryophyta</taxon>
        <taxon>Tracheophyta</taxon>
        <taxon>Spermatophyta</taxon>
        <taxon>Magnoliopsida</taxon>
        <taxon>eudicotyledons</taxon>
        <taxon>Gunneridae</taxon>
        <taxon>Pentapetalae</taxon>
        <taxon>rosids</taxon>
        <taxon>malvids</taxon>
        <taxon>Sapindales</taxon>
        <taxon>Anacardiaceae</taxon>
        <taxon>Pistacia</taxon>
    </lineage>
</organism>
<evidence type="ECO:0000313" key="1">
    <source>
        <dbReference type="EMBL" id="KAJ0040953.1"/>
    </source>
</evidence>
<reference evidence="2" key="1">
    <citation type="journal article" date="2023" name="G3 (Bethesda)">
        <title>Genome assembly and association tests identify interacting loci associated with vigor, precocity, and sex in interspecific pistachio rootstocks.</title>
        <authorList>
            <person name="Palmer W."/>
            <person name="Jacygrad E."/>
            <person name="Sagayaradj S."/>
            <person name="Cavanaugh K."/>
            <person name="Han R."/>
            <person name="Bertier L."/>
            <person name="Beede B."/>
            <person name="Kafkas S."/>
            <person name="Golino D."/>
            <person name="Preece J."/>
            <person name="Michelmore R."/>
        </authorList>
    </citation>
    <scope>NUCLEOTIDE SEQUENCE [LARGE SCALE GENOMIC DNA]</scope>
</reference>
<dbReference type="EMBL" id="CM047740">
    <property type="protein sequence ID" value="KAJ0040953.1"/>
    <property type="molecule type" value="Genomic_DNA"/>
</dbReference>
<gene>
    <name evidence="1" type="ORF">Pint_28431</name>
</gene>
<comment type="caution">
    <text evidence="1">The sequence shown here is derived from an EMBL/GenBank/DDBJ whole genome shotgun (WGS) entry which is preliminary data.</text>
</comment>
<evidence type="ECO:0000313" key="2">
    <source>
        <dbReference type="Proteomes" id="UP001163603"/>
    </source>
</evidence>
<keyword evidence="2" id="KW-1185">Reference proteome</keyword>
<proteinExistence type="predicted"/>